<dbReference type="InterPro" id="IPR014729">
    <property type="entry name" value="Rossmann-like_a/b/a_fold"/>
</dbReference>
<proteinExistence type="predicted"/>
<dbReference type="Gene3D" id="3.40.50.620">
    <property type="entry name" value="HUPs"/>
    <property type="match status" value="1"/>
</dbReference>
<dbReference type="Proteomes" id="UP000315399">
    <property type="component" value="Unassembled WGS sequence"/>
</dbReference>
<keyword evidence="2" id="KW-0436">Ligase</keyword>
<name>A0A523BGA7_9CREN</name>
<evidence type="ECO:0000313" key="2">
    <source>
        <dbReference type="EMBL" id="TDA39520.1"/>
    </source>
</evidence>
<dbReference type="Pfam" id="PF01902">
    <property type="entry name" value="Diphthami_syn_2"/>
    <property type="match status" value="1"/>
</dbReference>
<protein>
    <submittedName>
        <fullName evidence="2">Diphthine--ammonia ligase</fullName>
        <ecNumber evidence="2">6.3.1.14</ecNumber>
    </submittedName>
</protein>
<accession>A0A523BGA7</accession>
<dbReference type="EMBL" id="QNVH01000011">
    <property type="protein sequence ID" value="TDA39520.1"/>
    <property type="molecule type" value="Genomic_DNA"/>
</dbReference>
<feature type="domain" description="Diphthamide synthase" evidence="1">
    <location>
        <begin position="4"/>
        <end position="215"/>
    </location>
</feature>
<dbReference type="PANTHER" id="PTHR12196">
    <property type="entry name" value="DOMAIN OF UNKNOWN FUNCTION 71 DUF71 -CONTAINING PROTEIN"/>
    <property type="match status" value="1"/>
</dbReference>
<dbReference type="AlphaFoldDB" id="A0A523BGA7"/>
<dbReference type="EC" id="6.3.1.14" evidence="2"/>
<dbReference type="GO" id="GO:0017178">
    <property type="term" value="F:diphthine-ammonia ligase activity"/>
    <property type="evidence" value="ECO:0007669"/>
    <property type="project" value="UniProtKB-EC"/>
</dbReference>
<gene>
    <name evidence="2" type="ORF">DSO08_01965</name>
</gene>
<dbReference type="NCBIfam" id="TIGR00290">
    <property type="entry name" value="MJ0570_dom"/>
    <property type="match status" value="1"/>
</dbReference>
<sequence>MGKKGLAFFSGGKDSLFAVFKAREKGVPVDLLLFNTHDFPRPNVHEINGALVRAIASLTQIPFYTLHLENGQEFSKLRKFFSQHNVGWVVTGNINSEDQLRWYEDLCEEVGAELHAPLWAGNCSSSINVLAEEVASGIKAIICDLDSSVLSEDLLGRVIGTDLVEEFSSIDPCGEGGEYHTLVLDAPIMRGRIFLEKLNVLEVGNRFMLKVEKFRVEPKAGELFFEGI</sequence>
<dbReference type="GO" id="GO:0017183">
    <property type="term" value="P:protein histidyl modification to diphthamide"/>
    <property type="evidence" value="ECO:0007669"/>
    <property type="project" value="TreeGrafter"/>
</dbReference>
<reference evidence="2 3" key="1">
    <citation type="journal article" date="2019" name="Nat. Microbiol.">
        <title>Expanding anaerobic alkane metabolism in the domain of Archaea.</title>
        <authorList>
            <person name="Wang Y."/>
            <person name="Wegener G."/>
            <person name="Hou J."/>
            <person name="Wang F."/>
            <person name="Xiao X."/>
        </authorList>
    </citation>
    <scope>NUCLEOTIDE SEQUENCE [LARGE SCALE GENOMIC DNA]</scope>
    <source>
        <strain evidence="2">WYZ-LMO10</strain>
    </source>
</reference>
<dbReference type="InterPro" id="IPR002761">
    <property type="entry name" value="Diphthami_syn_dom"/>
</dbReference>
<dbReference type="SUPFAM" id="SSF52402">
    <property type="entry name" value="Adenine nucleotide alpha hydrolases-like"/>
    <property type="match status" value="1"/>
</dbReference>
<organism evidence="2 3">
    <name type="scientific">Thermoproteota archaeon</name>
    <dbReference type="NCBI Taxonomy" id="2056631"/>
    <lineage>
        <taxon>Archaea</taxon>
        <taxon>Thermoproteota</taxon>
    </lineage>
</organism>
<evidence type="ECO:0000259" key="1">
    <source>
        <dbReference type="Pfam" id="PF01902"/>
    </source>
</evidence>
<dbReference type="PANTHER" id="PTHR12196:SF2">
    <property type="entry name" value="DIPHTHINE--AMMONIA LIGASE"/>
    <property type="match status" value="1"/>
</dbReference>
<evidence type="ECO:0000313" key="3">
    <source>
        <dbReference type="Proteomes" id="UP000315399"/>
    </source>
</evidence>
<comment type="caution">
    <text evidence="2">The sequence shown here is derived from an EMBL/GenBank/DDBJ whole genome shotgun (WGS) entry which is preliminary data.</text>
</comment>
<dbReference type="InterPro" id="IPR030662">
    <property type="entry name" value="DPH6/MJ0570"/>
</dbReference>
<dbReference type="Gene3D" id="3.90.1490.10">
    <property type="entry name" value="putative n-type atp pyrophosphatase, domain 2"/>
    <property type="match status" value="1"/>
</dbReference>